<dbReference type="InterPro" id="IPR036249">
    <property type="entry name" value="Thioredoxin-like_sf"/>
</dbReference>
<evidence type="ECO:0000313" key="10">
    <source>
        <dbReference type="Proteomes" id="UP000253250"/>
    </source>
</evidence>
<dbReference type="GO" id="GO:0042597">
    <property type="term" value="C:periplasmic space"/>
    <property type="evidence" value="ECO:0007669"/>
    <property type="project" value="UniProtKB-SubCell"/>
</dbReference>
<dbReference type="InterPro" id="IPR023205">
    <property type="entry name" value="DsbA/DsbL"/>
</dbReference>
<name>A0A368HHR7_9GAMM</name>
<evidence type="ECO:0000259" key="8">
    <source>
        <dbReference type="Pfam" id="PF01323"/>
    </source>
</evidence>
<dbReference type="PANTHER" id="PTHR35891">
    <property type="entry name" value="THIOL:DISULFIDE INTERCHANGE PROTEIN DSBA"/>
    <property type="match status" value="1"/>
</dbReference>
<organism evidence="9 10">
    <name type="scientific">Acidiferrobacter thiooxydans</name>
    <dbReference type="NCBI Taxonomy" id="163359"/>
    <lineage>
        <taxon>Bacteria</taxon>
        <taxon>Pseudomonadati</taxon>
        <taxon>Pseudomonadota</taxon>
        <taxon>Gammaproteobacteria</taxon>
        <taxon>Acidiferrobacterales</taxon>
        <taxon>Acidiferrobacteraceae</taxon>
        <taxon>Acidiferrobacter</taxon>
    </lineage>
</organism>
<proteinExistence type="inferred from homology"/>
<dbReference type="PANTHER" id="PTHR35891:SF3">
    <property type="entry name" value="THIOL:DISULFIDE INTERCHANGE PROTEIN DSBL"/>
    <property type="match status" value="1"/>
</dbReference>
<dbReference type="InterPro" id="IPR050824">
    <property type="entry name" value="Thiol_disulfide_DsbA"/>
</dbReference>
<evidence type="ECO:0000256" key="3">
    <source>
        <dbReference type="ARBA" id="ARBA00023157"/>
    </source>
</evidence>
<accession>A0A368HHR7</accession>
<dbReference type="EMBL" id="PSYR01000002">
    <property type="protein sequence ID" value="RCN57051.1"/>
    <property type="molecule type" value="Genomic_DNA"/>
</dbReference>
<comment type="caution">
    <text evidence="9">The sequence shown here is derived from an EMBL/GenBank/DDBJ whole genome shotgun (WGS) entry which is preliminary data.</text>
</comment>
<dbReference type="AlphaFoldDB" id="A0A368HHR7"/>
<dbReference type="Proteomes" id="UP000253250">
    <property type="component" value="Unassembled WGS sequence"/>
</dbReference>
<feature type="disulfide bond" description="Redox-active" evidence="6">
    <location>
        <begin position="51"/>
        <end position="54"/>
    </location>
</feature>
<reference evidence="9 10" key="1">
    <citation type="submission" date="2018-02" db="EMBL/GenBank/DDBJ databases">
        <title>Insights into the biology of acidophilic members of the Acidiferrobacteraceae family derived from comparative genomic analyses.</title>
        <authorList>
            <person name="Issotta F."/>
            <person name="Thyssen C."/>
            <person name="Mena C."/>
            <person name="Moya A."/>
            <person name="Bellenberg S."/>
            <person name="Sproer C."/>
            <person name="Covarrubias P.C."/>
            <person name="Sand W."/>
            <person name="Quatrini R."/>
            <person name="Vera M."/>
        </authorList>
    </citation>
    <scope>NUCLEOTIDE SEQUENCE [LARGE SCALE GENOMIC DNA]</scope>
    <source>
        <strain evidence="10">m-1</strain>
    </source>
</reference>
<comment type="subcellular location">
    <subcellularLocation>
        <location evidence="5">Periplasm</location>
    </subcellularLocation>
</comment>
<keyword evidence="10" id="KW-1185">Reference proteome</keyword>
<keyword evidence="4" id="KW-0676">Redox-active center</keyword>
<protein>
    <recommendedName>
        <fullName evidence="5">Thiol:disulfide interchange protein</fullName>
    </recommendedName>
</protein>
<evidence type="ECO:0000313" key="9">
    <source>
        <dbReference type="EMBL" id="RCN57051.1"/>
    </source>
</evidence>
<evidence type="ECO:0000256" key="5">
    <source>
        <dbReference type="PIRNR" id="PIRNR001488"/>
    </source>
</evidence>
<keyword evidence="5" id="KW-0574">Periplasm</keyword>
<dbReference type="Gene3D" id="3.40.30.10">
    <property type="entry name" value="Glutaredoxin"/>
    <property type="match status" value="1"/>
</dbReference>
<dbReference type="Pfam" id="PF01323">
    <property type="entry name" value="DSBA"/>
    <property type="match status" value="1"/>
</dbReference>
<evidence type="ECO:0000256" key="1">
    <source>
        <dbReference type="ARBA" id="ARBA00005791"/>
    </source>
</evidence>
<dbReference type="PIRSF" id="PIRSF001488">
    <property type="entry name" value="Tdi_protein"/>
    <property type="match status" value="1"/>
</dbReference>
<sequence>MALVLGLILPLVISTAQANVVESMEYVRVSPAQPVPPGPKILVQEVFWYGCPHCFHLQPVLNRWLAHKPADVIFERQAAAISPYWLPQARAFFTFKDLGLLSALHDKFFNAIHIHHEVLDNAATISAWAARHSHVSAARFKAVYRSFAVGLAVRKARQQQTEEDIHSVPTFVVDGRYRTNPSLAGGRRQMLRVVDYLVHKALRRQGH</sequence>
<dbReference type="GO" id="GO:0016491">
    <property type="term" value="F:oxidoreductase activity"/>
    <property type="evidence" value="ECO:0007669"/>
    <property type="project" value="InterPro"/>
</dbReference>
<evidence type="ECO:0000256" key="2">
    <source>
        <dbReference type="ARBA" id="ARBA00022729"/>
    </source>
</evidence>
<feature type="domain" description="DSBA-like thioredoxin" evidence="8">
    <location>
        <begin position="89"/>
        <end position="182"/>
    </location>
</feature>
<evidence type="ECO:0000256" key="6">
    <source>
        <dbReference type="PIRSR" id="PIRSR001488-1"/>
    </source>
</evidence>
<evidence type="ECO:0000256" key="4">
    <source>
        <dbReference type="ARBA" id="ARBA00023284"/>
    </source>
</evidence>
<feature type="signal peptide" evidence="7">
    <location>
        <begin position="1"/>
        <end position="18"/>
    </location>
</feature>
<keyword evidence="2 7" id="KW-0732">Signal</keyword>
<gene>
    <name evidence="9" type="ORF">C4900_15145</name>
</gene>
<dbReference type="InterPro" id="IPR001853">
    <property type="entry name" value="DSBA-like_thioredoxin_dom"/>
</dbReference>
<feature type="chain" id="PRO_5016901711" description="Thiol:disulfide interchange protein" evidence="7">
    <location>
        <begin position="19"/>
        <end position="207"/>
    </location>
</feature>
<keyword evidence="3 5" id="KW-1015">Disulfide bond</keyword>
<dbReference type="CDD" id="cd03019">
    <property type="entry name" value="DsbA_DsbA"/>
    <property type="match status" value="1"/>
</dbReference>
<dbReference type="SUPFAM" id="SSF52833">
    <property type="entry name" value="Thioredoxin-like"/>
    <property type="match status" value="1"/>
</dbReference>
<comment type="similarity">
    <text evidence="1">Belongs to the thioredoxin family. DsbA subfamily.</text>
</comment>
<evidence type="ECO:0000256" key="7">
    <source>
        <dbReference type="SAM" id="SignalP"/>
    </source>
</evidence>